<evidence type="ECO:0000313" key="2">
    <source>
        <dbReference type="RefSeq" id="XP_034248077.1"/>
    </source>
</evidence>
<dbReference type="AlphaFoldDB" id="A0A6P8ZS75"/>
<dbReference type="GeneID" id="117649410"/>
<name>A0A6P8ZS75_THRPL</name>
<dbReference type="KEGG" id="tpal:117649410"/>
<keyword evidence="1" id="KW-1185">Reference proteome</keyword>
<dbReference type="RefSeq" id="XP_034248077.1">
    <property type="nucleotide sequence ID" value="XM_034392186.1"/>
</dbReference>
<proteinExistence type="predicted"/>
<sequence>MSYVLVYWEEPPSTSIVHKSKVIGGVLIGALRLIVWGKEQIQGKILRVGTMPVLKQIVVTVDGEVSDPSRGPNGEVAKRRRDLLDERQRRAVVHRTAATAARAHFLYGVTADAAQNNDAPAPAALGNYFFFPPNASPEEMLRLVPLPLTKENLREIVRRLPCLREPQAGDESMLNLGGTTYPVYLPSKTVYSVTKNHKGDPNVLFRELLLRCVPPTVLALPWITAAGTANSVGLPRNVLKGVAYYVGTKTDGCIKSPSKSAWNLIRDTKANPSVRAALEKLLRRSVPNHQGAVVHAQATVTAAPPPLQHPGYAEGGDAQGSFTGDITMNLPPGPAATPVEEPWHTLGNAMRALHEQDQHST</sequence>
<organism evidence="2">
    <name type="scientific">Thrips palmi</name>
    <name type="common">Melon thrips</name>
    <dbReference type="NCBI Taxonomy" id="161013"/>
    <lineage>
        <taxon>Eukaryota</taxon>
        <taxon>Metazoa</taxon>
        <taxon>Ecdysozoa</taxon>
        <taxon>Arthropoda</taxon>
        <taxon>Hexapoda</taxon>
        <taxon>Insecta</taxon>
        <taxon>Pterygota</taxon>
        <taxon>Neoptera</taxon>
        <taxon>Paraneoptera</taxon>
        <taxon>Thysanoptera</taxon>
        <taxon>Terebrantia</taxon>
        <taxon>Thripoidea</taxon>
        <taxon>Thripidae</taxon>
        <taxon>Thrips</taxon>
    </lineage>
</organism>
<dbReference type="OrthoDB" id="10565123at2759"/>
<reference evidence="2" key="1">
    <citation type="submission" date="2025-08" db="UniProtKB">
        <authorList>
            <consortium name="RefSeq"/>
        </authorList>
    </citation>
    <scope>IDENTIFICATION</scope>
    <source>
        <tissue evidence="2">Total insect</tissue>
    </source>
</reference>
<dbReference type="Proteomes" id="UP000515158">
    <property type="component" value="Unplaced"/>
</dbReference>
<evidence type="ECO:0000313" key="1">
    <source>
        <dbReference type="Proteomes" id="UP000515158"/>
    </source>
</evidence>
<accession>A0A6P8ZS75</accession>
<dbReference type="InParanoid" id="A0A6P8ZS75"/>
<gene>
    <name evidence="2" type="primary">LOC117649410</name>
</gene>
<protein>
    <submittedName>
        <fullName evidence="2">Uncharacterized protein LOC117649410</fullName>
    </submittedName>
</protein>